<evidence type="ECO:0000313" key="2">
    <source>
        <dbReference type="EMBL" id="RUT05401.1"/>
    </source>
</evidence>
<proteinExistence type="predicted"/>
<keyword evidence="1" id="KW-0732">Signal</keyword>
<dbReference type="AlphaFoldDB" id="A0AB37UDG3"/>
<gene>
    <name evidence="2" type="ORF">DSM107010_55540</name>
</gene>
<comment type="caution">
    <text evidence="2">The sequence shown here is derived from an EMBL/GenBank/DDBJ whole genome shotgun (WGS) entry which is preliminary data.</text>
</comment>
<evidence type="ECO:0000313" key="3">
    <source>
        <dbReference type="Proteomes" id="UP000282574"/>
    </source>
</evidence>
<feature type="chain" id="PRO_5044301986" description="Glycine zipper domain-containing protein" evidence="1">
    <location>
        <begin position="30"/>
        <end position="225"/>
    </location>
</feature>
<evidence type="ECO:0000256" key="1">
    <source>
        <dbReference type="SAM" id="SignalP"/>
    </source>
</evidence>
<dbReference type="Proteomes" id="UP000282574">
    <property type="component" value="Unassembled WGS sequence"/>
</dbReference>
<dbReference type="EMBL" id="RSCK01000077">
    <property type="protein sequence ID" value="RUT05401.1"/>
    <property type="molecule type" value="Genomic_DNA"/>
</dbReference>
<protein>
    <recommendedName>
        <fullName evidence="4">Glycine zipper domain-containing protein</fullName>
    </recommendedName>
</protein>
<evidence type="ECO:0008006" key="4">
    <source>
        <dbReference type="Google" id="ProtNLM"/>
    </source>
</evidence>
<name>A0AB37UDG3_9CYAN</name>
<dbReference type="RefSeq" id="WP_106168412.1">
    <property type="nucleotide sequence ID" value="NZ_JAVKZF010000001.1"/>
</dbReference>
<reference evidence="2 3" key="1">
    <citation type="journal article" date="2019" name="Genome Biol. Evol.">
        <title>Day and night: Metabolic profiles and evolutionary relationships of six axenic non-marine cyanobacteria.</title>
        <authorList>
            <person name="Will S.E."/>
            <person name="Henke P."/>
            <person name="Boedeker C."/>
            <person name="Huang S."/>
            <person name="Brinkmann H."/>
            <person name="Rohde M."/>
            <person name="Jarek M."/>
            <person name="Friedl T."/>
            <person name="Seufert S."/>
            <person name="Schumacher M."/>
            <person name="Overmann J."/>
            <person name="Neumann-Schaal M."/>
            <person name="Petersen J."/>
        </authorList>
    </citation>
    <scope>NUCLEOTIDE SEQUENCE [LARGE SCALE GENOMIC DNA]</scope>
    <source>
        <strain evidence="2 3">SAG 39.79</strain>
    </source>
</reference>
<accession>A0AB37UDG3</accession>
<organism evidence="2 3">
    <name type="scientific">Chroococcidiopsis cubana SAG 39.79</name>
    <dbReference type="NCBI Taxonomy" id="388085"/>
    <lineage>
        <taxon>Bacteria</taxon>
        <taxon>Bacillati</taxon>
        <taxon>Cyanobacteriota</taxon>
        <taxon>Cyanophyceae</taxon>
        <taxon>Chroococcidiopsidales</taxon>
        <taxon>Chroococcidiopsidaceae</taxon>
        <taxon>Chroococcidiopsis</taxon>
    </lineage>
</organism>
<sequence>MFISNSWQAKVAALMALGMTSATIVPAIAATPVAAPQSNSSKLLIAQSPQSIVPVGTVIPVRYKKSDRVLVTPKESVRLTLTTATSVRSERGNVVIPAGSQINGRLRPADGGSQFVAESVVIGSQKRKYPIEATSAVVRRKQTIDRKTNPDFVRGAVVGAAVGAVASEIFGDIDLGAILGGAGAGVLGETLLRGRKRKEVEVVVVNPNRDLDLTLDEDFVLSRNR</sequence>
<keyword evidence="3" id="KW-1185">Reference proteome</keyword>
<feature type="signal peptide" evidence="1">
    <location>
        <begin position="1"/>
        <end position="29"/>
    </location>
</feature>